<proteinExistence type="predicted"/>
<dbReference type="SUPFAM" id="SSF49265">
    <property type="entry name" value="Fibronectin type III"/>
    <property type="match status" value="1"/>
</dbReference>
<dbReference type="Pfam" id="PF00041">
    <property type="entry name" value="fn3"/>
    <property type="match status" value="1"/>
</dbReference>
<dbReference type="InterPro" id="IPR051648">
    <property type="entry name" value="CWI-Assembly_Regulator"/>
</dbReference>
<dbReference type="RefSeq" id="WP_073176655.1">
    <property type="nucleotide sequence ID" value="NZ_FQWL01000001.1"/>
</dbReference>
<dbReference type="PANTHER" id="PTHR31018">
    <property type="entry name" value="SPORULATION-SPECIFIC PROTEIN-RELATED"/>
    <property type="match status" value="1"/>
</dbReference>
<dbReference type="InterPro" id="IPR036116">
    <property type="entry name" value="FN3_sf"/>
</dbReference>
<evidence type="ECO:0000313" key="8">
    <source>
        <dbReference type="Proteomes" id="UP000184532"/>
    </source>
</evidence>
<protein>
    <recommendedName>
        <fullName evidence="6">Fibronectin type-III domain-containing protein</fullName>
    </recommendedName>
</protein>
<gene>
    <name evidence="7" type="ORF">SAMN04488116_0859</name>
</gene>
<evidence type="ECO:0000256" key="2">
    <source>
        <dbReference type="ARBA" id="ARBA00022512"/>
    </source>
</evidence>
<dbReference type="InterPro" id="IPR003961">
    <property type="entry name" value="FN3_dom"/>
</dbReference>
<dbReference type="SMART" id="SM00060">
    <property type="entry name" value="FN3"/>
    <property type="match status" value="2"/>
</dbReference>
<dbReference type="STRING" id="570519.SAMN04488116_0859"/>
<comment type="subcellular location">
    <subcellularLocation>
        <location evidence="1">Secreted</location>
        <location evidence="1">Cell wall</location>
    </subcellularLocation>
</comment>
<dbReference type="Gene3D" id="2.60.40.10">
    <property type="entry name" value="Immunoglobulins"/>
    <property type="match status" value="1"/>
</dbReference>
<feature type="domain" description="Fibronectin type-III" evidence="6">
    <location>
        <begin position="37"/>
        <end position="129"/>
    </location>
</feature>
<keyword evidence="5" id="KW-0325">Glycoprotein</keyword>
<dbReference type="CDD" id="cd00063">
    <property type="entry name" value="FN3"/>
    <property type="match status" value="2"/>
</dbReference>
<accession>A0A1M5IR37</accession>
<keyword evidence="4" id="KW-0732">Signal</keyword>
<dbReference type="GO" id="GO:0030313">
    <property type="term" value="C:cell envelope"/>
    <property type="evidence" value="ECO:0007669"/>
    <property type="project" value="UniProtKB-SubCell"/>
</dbReference>
<dbReference type="Proteomes" id="UP000184532">
    <property type="component" value="Unassembled WGS sequence"/>
</dbReference>
<dbReference type="InterPro" id="IPR036941">
    <property type="entry name" value="Rcpt_L-dom_sf"/>
</dbReference>
<evidence type="ECO:0000256" key="1">
    <source>
        <dbReference type="ARBA" id="ARBA00004191"/>
    </source>
</evidence>
<name>A0A1M5IR37_9FLAO</name>
<sequence>MIIQNKKFPLRYLLAFTALLGCSESSQDDEPDIIIEAPSDFEVKVESSNYNGAQISWSESFDPQNQTVSYDLYFEDELVQSNLTVRNYDFTNLEPSTTYAGSVDAKDTDGNITTAQFSFSSTANEAPLAFELESVTADNISAILRWTEAVDPEEEEVTYEVSVDGEIMERGLTREIFQVRDLKAATEYAVQIVALDTTGNERKLDFTFSTANGIYEGDVSLPSQQSIENFGNQGYIQITGNLRISGLGGSSNVSDLSPLGTLKEINGHLDINFMRDLKSLSGLTLEKVGKSLRINNNYSLESLKGLDNLKIVLGTLEIEDNRELKSVEHLDNLETVGNYLAIRSNYKITRVSGFNRLNLAGGIDFFNNIILEQVDGFQQVINLSDDLRFSDNFELHTIDAFHNLQSVDRFYVIDTKITDIDMFSSLKMVRGVLAVASNSELEHIDGLSSLEEITYGNLEIGSNPKITNLDALENLQTIGATLSIGNNTLLSDFCGLSNVMQGFVPSAIYFIVNNQYNPTIEQIANGQCKP</sequence>
<keyword evidence="2" id="KW-0134">Cell wall</keyword>
<evidence type="ECO:0000256" key="4">
    <source>
        <dbReference type="ARBA" id="ARBA00022729"/>
    </source>
</evidence>
<dbReference type="PROSITE" id="PS51257">
    <property type="entry name" value="PROKAR_LIPOPROTEIN"/>
    <property type="match status" value="1"/>
</dbReference>
<dbReference type="Gene3D" id="3.80.20.20">
    <property type="entry name" value="Receptor L-domain"/>
    <property type="match status" value="3"/>
</dbReference>
<reference evidence="8" key="1">
    <citation type="submission" date="2016-11" db="EMBL/GenBank/DDBJ databases">
        <authorList>
            <person name="Varghese N."/>
            <person name="Submissions S."/>
        </authorList>
    </citation>
    <scope>NUCLEOTIDE SEQUENCE [LARGE SCALE GENOMIC DNA]</scope>
    <source>
        <strain evidence="8">DSM 22638</strain>
    </source>
</reference>
<organism evidence="7 8">
    <name type="scientific">Flagellimonas flava</name>
    <dbReference type="NCBI Taxonomy" id="570519"/>
    <lineage>
        <taxon>Bacteria</taxon>
        <taxon>Pseudomonadati</taxon>
        <taxon>Bacteroidota</taxon>
        <taxon>Flavobacteriia</taxon>
        <taxon>Flavobacteriales</taxon>
        <taxon>Flavobacteriaceae</taxon>
        <taxon>Flagellimonas</taxon>
    </lineage>
</organism>
<dbReference type="InterPro" id="IPR013783">
    <property type="entry name" value="Ig-like_fold"/>
</dbReference>
<dbReference type="EMBL" id="FQWL01000001">
    <property type="protein sequence ID" value="SHG30430.1"/>
    <property type="molecule type" value="Genomic_DNA"/>
</dbReference>
<keyword evidence="3" id="KW-0964">Secreted</keyword>
<dbReference type="SUPFAM" id="SSF52058">
    <property type="entry name" value="L domain-like"/>
    <property type="match status" value="2"/>
</dbReference>
<evidence type="ECO:0000259" key="6">
    <source>
        <dbReference type="PROSITE" id="PS50853"/>
    </source>
</evidence>
<dbReference type="PROSITE" id="PS50853">
    <property type="entry name" value="FN3"/>
    <property type="match status" value="1"/>
</dbReference>
<evidence type="ECO:0000313" key="7">
    <source>
        <dbReference type="EMBL" id="SHG30430.1"/>
    </source>
</evidence>
<keyword evidence="8" id="KW-1185">Reference proteome</keyword>
<dbReference type="AlphaFoldDB" id="A0A1M5IR37"/>
<dbReference type="PANTHER" id="PTHR31018:SF3">
    <property type="entry name" value="RECEPTOR PROTEIN-TYROSINE KINASE"/>
    <property type="match status" value="1"/>
</dbReference>
<evidence type="ECO:0000256" key="5">
    <source>
        <dbReference type="ARBA" id="ARBA00023180"/>
    </source>
</evidence>
<evidence type="ECO:0000256" key="3">
    <source>
        <dbReference type="ARBA" id="ARBA00022525"/>
    </source>
</evidence>